<dbReference type="OrthoDB" id="3025853at2759"/>
<organism evidence="2 3">
    <name type="scientific">Gymnopus androsaceus JB14</name>
    <dbReference type="NCBI Taxonomy" id="1447944"/>
    <lineage>
        <taxon>Eukaryota</taxon>
        <taxon>Fungi</taxon>
        <taxon>Dikarya</taxon>
        <taxon>Basidiomycota</taxon>
        <taxon>Agaricomycotina</taxon>
        <taxon>Agaricomycetes</taxon>
        <taxon>Agaricomycetidae</taxon>
        <taxon>Agaricales</taxon>
        <taxon>Marasmiineae</taxon>
        <taxon>Omphalotaceae</taxon>
        <taxon>Gymnopus</taxon>
    </lineage>
</organism>
<reference evidence="2" key="1">
    <citation type="journal article" date="2019" name="Environ. Microbiol.">
        <title>Fungal ecological strategies reflected in gene transcription - a case study of two litter decomposers.</title>
        <authorList>
            <person name="Barbi F."/>
            <person name="Kohler A."/>
            <person name="Barry K."/>
            <person name="Baskaran P."/>
            <person name="Daum C."/>
            <person name="Fauchery L."/>
            <person name="Ihrmark K."/>
            <person name="Kuo A."/>
            <person name="LaButti K."/>
            <person name="Lipzen A."/>
            <person name="Morin E."/>
            <person name="Grigoriev I.V."/>
            <person name="Henrissat B."/>
            <person name="Lindahl B."/>
            <person name="Martin F."/>
        </authorList>
    </citation>
    <scope>NUCLEOTIDE SEQUENCE</scope>
    <source>
        <strain evidence="2">JB14</strain>
    </source>
</reference>
<feature type="compositionally biased region" description="Polar residues" evidence="1">
    <location>
        <begin position="141"/>
        <end position="155"/>
    </location>
</feature>
<evidence type="ECO:0000313" key="2">
    <source>
        <dbReference type="EMBL" id="KAE9396246.1"/>
    </source>
</evidence>
<sequence length="255" mass="28666">MKLIQLDPSTDVPNPDKVQVFDIAKMVAFWGSDKTYTCLTPLKWQEATKNLLAALLLLCETLSPVEELTHHTFAGEFEKHRKFFIHYLDLKETYRTGILLSMVNGYMHAKEAAALMIPPSNPLKRTSDSDLHLQNKVGRNLNDSPGSSQPDGKTGLRNTSSSLLCLSCCSLHIFCFVITQLAHPHLQMENCVSHQHAKVCFGQQNLYGAENNRFALTTTSQRAVKVPMMTDGFTFVVYVARTMQLCLVPHHAVRF</sequence>
<evidence type="ECO:0000313" key="3">
    <source>
        <dbReference type="Proteomes" id="UP000799118"/>
    </source>
</evidence>
<name>A0A6A4HEI3_9AGAR</name>
<gene>
    <name evidence="2" type="ORF">BT96DRAFT_996958</name>
</gene>
<feature type="region of interest" description="Disordered" evidence="1">
    <location>
        <begin position="136"/>
        <end position="155"/>
    </location>
</feature>
<dbReference type="EMBL" id="ML769517">
    <property type="protein sequence ID" value="KAE9396246.1"/>
    <property type="molecule type" value="Genomic_DNA"/>
</dbReference>
<evidence type="ECO:0000256" key="1">
    <source>
        <dbReference type="SAM" id="MobiDB-lite"/>
    </source>
</evidence>
<accession>A0A6A4HEI3</accession>
<dbReference type="AlphaFoldDB" id="A0A6A4HEI3"/>
<keyword evidence="3" id="KW-1185">Reference proteome</keyword>
<protein>
    <submittedName>
        <fullName evidence="2">Uncharacterized protein</fullName>
    </submittedName>
</protein>
<dbReference type="Proteomes" id="UP000799118">
    <property type="component" value="Unassembled WGS sequence"/>
</dbReference>
<proteinExistence type="predicted"/>